<dbReference type="Gene3D" id="1.10.443.10">
    <property type="entry name" value="Intergrase catalytic core"/>
    <property type="match status" value="1"/>
</dbReference>
<dbReference type="GO" id="GO:0005737">
    <property type="term" value="C:cytoplasm"/>
    <property type="evidence" value="ECO:0007669"/>
    <property type="project" value="UniProtKB-SubCell"/>
</dbReference>
<evidence type="ECO:0000256" key="9">
    <source>
        <dbReference type="PROSITE-ProRule" id="PRU01248"/>
    </source>
</evidence>
<dbReference type="InterPro" id="IPR050090">
    <property type="entry name" value="Tyrosine_recombinase_XerCD"/>
</dbReference>
<dbReference type="PROSITE" id="PS51900">
    <property type="entry name" value="CB"/>
    <property type="match status" value="1"/>
</dbReference>
<protein>
    <submittedName>
        <fullName evidence="12">Site-specific recombinase XerD</fullName>
    </submittedName>
</protein>
<dbReference type="Pfam" id="PF00589">
    <property type="entry name" value="Phage_integrase"/>
    <property type="match status" value="1"/>
</dbReference>
<comment type="caution">
    <text evidence="12">The sequence shown here is derived from an EMBL/GenBank/DDBJ whole genome shotgun (WGS) entry which is preliminary data.</text>
</comment>
<dbReference type="EMBL" id="QJKI01000014">
    <property type="protein sequence ID" value="PXX77940.1"/>
    <property type="molecule type" value="Genomic_DNA"/>
</dbReference>
<evidence type="ECO:0000313" key="13">
    <source>
        <dbReference type="Proteomes" id="UP000247555"/>
    </source>
</evidence>
<feature type="domain" description="Core-binding (CB)" evidence="11">
    <location>
        <begin position="28"/>
        <end position="132"/>
    </location>
</feature>
<evidence type="ECO:0000259" key="10">
    <source>
        <dbReference type="PROSITE" id="PS51898"/>
    </source>
</evidence>
<keyword evidence="8" id="KW-0131">Cell cycle</keyword>
<evidence type="ECO:0000256" key="1">
    <source>
        <dbReference type="ARBA" id="ARBA00004496"/>
    </source>
</evidence>
<dbReference type="InterPro" id="IPR011010">
    <property type="entry name" value="DNA_brk_join_enz"/>
</dbReference>
<dbReference type="GO" id="GO:0003677">
    <property type="term" value="F:DNA binding"/>
    <property type="evidence" value="ECO:0007669"/>
    <property type="project" value="UniProtKB-UniRule"/>
</dbReference>
<evidence type="ECO:0000256" key="3">
    <source>
        <dbReference type="ARBA" id="ARBA00022618"/>
    </source>
</evidence>
<evidence type="ECO:0000313" key="12">
    <source>
        <dbReference type="EMBL" id="PXX77940.1"/>
    </source>
</evidence>
<organism evidence="12 13">
    <name type="scientific">Rivihabitans pingtungensis</name>
    <dbReference type="NCBI Taxonomy" id="1054498"/>
    <lineage>
        <taxon>Bacteria</taxon>
        <taxon>Pseudomonadati</taxon>
        <taxon>Pseudomonadota</taxon>
        <taxon>Betaproteobacteria</taxon>
        <taxon>Neisseriales</taxon>
        <taxon>Aquaspirillaceae</taxon>
        <taxon>Rivihabitans</taxon>
    </lineage>
</organism>
<dbReference type="CDD" id="cd00397">
    <property type="entry name" value="DNA_BRE_C"/>
    <property type="match status" value="1"/>
</dbReference>
<dbReference type="GO" id="GO:0015074">
    <property type="term" value="P:DNA integration"/>
    <property type="evidence" value="ECO:0007669"/>
    <property type="project" value="UniProtKB-KW"/>
</dbReference>
<dbReference type="InterPro" id="IPR013762">
    <property type="entry name" value="Integrase-like_cat_sf"/>
</dbReference>
<evidence type="ECO:0000256" key="4">
    <source>
        <dbReference type="ARBA" id="ARBA00022829"/>
    </source>
</evidence>
<proteinExistence type="predicted"/>
<gene>
    <name evidence="12" type="ORF">DFR34_11427</name>
</gene>
<dbReference type="AlphaFoldDB" id="A0A318KKF7"/>
<dbReference type="RefSeq" id="WP_110391187.1">
    <property type="nucleotide sequence ID" value="NZ_CALCOA010000265.1"/>
</dbReference>
<dbReference type="InterPro" id="IPR044068">
    <property type="entry name" value="CB"/>
</dbReference>
<keyword evidence="6 9" id="KW-0238">DNA-binding</keyword>
<dbReference type="InterPro" id="IPR010998">
    <property type="entry name" value="Integrase_recombinase_N"/>
</dbReference>
<dbReference type="GO" id="GO:0006310">
    <property type="term" value="P:DNA recombination"/>
    <property type="evidence" value="ECO:0007669"/>
    <property type="project" value="UniProtKB-KW"/>
</dbReference>
<keyword evidence="13" id="KW-1185">Reference proteome</keyword>
<dbReference type="GO" id="GO:0051301">
    <property type="term" value="P:cell division"/>
    <property type="evidence" value="ECO:0007669"/>
    <property type="project" value="UniProtKB-KW"/>
</dbReference>
<sequence length="369" mass="41276">MPVPLPLLLPDRPAASPALAAPQLIAAQSDAEAVITWLREYEDSPHTFANYRKEAERLLLWCGERGQTLAGLGREDILDYQRFLASPQPAERWIGPARARQHPDWKPFTGPLAPSSIRQALTILGALFQYLLDAGYLRGNPLALARRQKRSLAQPPGVERYLDAELWQVVQDTLEALPRSGARDLHHYERARWLFHLLYLTGARRTEVARAVMGDIVQRRGLWWWRVLGKGNKIGDIPVGDSLLAALQRYRSHCGLPPLPLPGEVTPLVGRVNQPGKLDTLSDKAIYLIVKQVFRLAAEREPAQAERLAAASTHWLRHTAASHQLEAGVPLLVVSQNLRHASIQTTRKYLHTEDDARHQASQAHGLGEI</sequence>
<dbReference type="PANTHER" id="PTHR30349">
    <property type="entry name" value="PHAGE INTEGRASE-RELATED"/>
    <property type="match status" value="1"/>
</dbReference>
<evidence type="ECO:0000256" key="5">
    <source>
        <dbReference type="ARBA" id="ARBA00022908"/>
    </source>
</evidence>
<evidence type="ECO:0000256" key="8">
    <source>
        <dbReference type="ARBA" id="ARBA00023306"/>
    </source>
</evidence>
<keyword evidence="3" id="KW-0132">Cell division</keyword>
<keyword evidence="5" id="KW-0229">DNA integration</keyword>
<feature type="domain" description="Tyr recombinase" evidence="10">
    <location>
        <begin position="157"/>
        <end position="364"/>
    </location>
</feature>
<evidence type="ECO:0000259" key="11">
    <source>
        <dbReference type="PROSITE" id="PS51900"/>
    </source>
</evidence>
<dbReference type="PANTHER" id="PTHR30349:SF77">
    <property type="entry name" value="TYROSINE RECOMBINASE XERC"/>
    <property type="match status" value="1"/>
</dbReference>
<evidence type="ECO:0000256" key="7">
    <source>
        <dbReference type="ARBA" id="ARBA00023172"/>
    </source>
</evidence>
<evidence type="ECO:0000256" key="6">
    <source>
        <dbReference type="ARBA" id="ARBA00023125"/>
    </source>
</evidence>
<keyword evidence="4" id="KW-0159">Chromosome partition</keyword>
<keyword evidence="7" id="KW-0233">DNA recombination</keyword>
<dbReference type="PROSITE" id="PS51898">
    <property type="entry name" value="TYR_RECOMBINASE"/>
    <property type="match status" value="1"/>
</dbReference>
<dbReference type="Proteomes" id="UP000247555">
    <property type="component" value="Unassembled WGS sequence"/>
</dbReference>
<dbReference type="SUPFAM" id="SSF56349">
    <property type="entry name" value="DNA breaking-rejoining enzymes"/>
    <property type="match status" value="1"/>
</dbReference>
<accession>A0A318KKF7</accession>
<keyword evidence="2" id="KW-0963">Cytoplasm</keyword>
<dbReference type="InterPro" id="IPR002104">
    <property type="entry name" value="Integrase_catalytic"/>
</dbReference>
<dbReference type="OrthoDB" id="8610787at2"/>
<dbReference type="Gene3D" id="1.10.150.130">
    <property type="match status" value="1"/>
</dbReference>
<name>A0A318KKF7_9NEIS</name>
<dbReference type="GO" id="GO:0007059">
    <property type="term" value="P:chromosome segregation"/>
    <property type="evidence" value="ECO:0007669"/>
    <property type="project" value="UniProtKB-KW"/>
</dbReference>
<comment type="subcellular location">
    <subcellularLocation>
        <location evidence="1">Cytoplasm</location>
    </subcellularLocation>
</comment>
<reference evidence="12 13" key="1">
    <citation type="submission" date="2018-05" db="EMBL/GenBank/DDBJ databases">
        <title>Genomic Encyclopedia of Type Strains, Phase IV (KMG-IV): sequencing the most valuable type-strain genomes for metagenomic binning, comparative biology and taxonomic classification.</title>
        <authorList>
            <person name="Goeker M."/>
        </authorList>
    </citation>
    <scope>NUCLEOTIDE SEQUENCE [LARGE SCALE GENOMIC DNA]</scope>
    <source>
        <strain evidence="12 13">DSM 29661</strain>
    </source>
</reference>
<evidence type="ECO:0000256" key="2">
    <source>
        <dbReference type="ARBA" id="ARBA00022490"/>
    </source>
</evidence>